<evidence type="ECO:0000313" key="7">
    <source>
        <dbReference type="EMBL" id="CAH8366873.1"/>
    </source>
</evidence>
<keyword evidence="4" id="KW-0804">Transcription</keyword>
<dbReference type="GO" id="GO:0003677">
    <property type="term" value="F:DNA binding"/>
    <property type="evidence" value="ECO:0007669"/>
    <property type="project" value="UniProtKB-KW"/>
</dbReference>
<evidence type="ECO:0000313" key="8">
    <source>
        <dbReference type="Proteomes" id="UP001642260"/>
    </source>
</evidence>
<comment type="caution">
    <text evidence="7">The sequence shown here is derived from an EMBL/GenBank/DDBJ whole genome shotgun (WGS) entry which is preliminary data.</text>
</comment>
<reference evidence="7 8" key="1">
    <citation type="submission" date="2022-03" db="EMBL/GenBank/DDBJ databases">
        <authorList>
            <person name="Macdonald S."/>
            <person name="Ahmed S."/>
            <person name="Newling K."/>
        </authorList>
    </citation>
    <scope>NUCLEOTIDE SEQUENCE [LARGE SCALE GENOMIC DNA]</scope>
</reference>
<evidence type="ECO:0000256" key="2">
    <source>
        <dbReference type="ARBA" id="ARBA00023015"/>
    </source>
</evidence>
<dbReference type="Pfam" id="PF00319">
    <property type="entry name" value="SRF-TF"/>
    <property type="match status" value="1"/>
</dbReference>
<dbReference type="SMART" id="SM00432">
    <property type="entry name" value="MADS"/>
    <property type="match status" value="1"/>
</dbReference>
<evidence type="ECO:0000259" key="6">
    <source>
        <dbReference type="PROSITE" id="PS50066"/>
    </source>
</evidence>
<dbReference type="AlphaFoldDB" id="A0ABC8L099"/>
<evidence type="ECO:0000256" key="4">
    <source>
        <dbReference type="ARBA" id="ARBA00023163"/>
    </source>
</evidence>
<dbReference type="InterPro" id="IPR036879">
    <property type="entry name" value="TF_MADSbox_sf"/>
</dbReference>
<evidence type="ECO:0000256" key="3">
    <source>
        <dbReference type="ARBA" id="ARBA00023125"/>
    </source>
</evidence>
<dbReference type="Gene3D" id="3.40.1810.10">
    <property type="entry name" value="Transcription factor, MADS-box"/>
    <property type="match status" value="1"/>
</dbReference>
<dbReference type="EMBL" id="CAKOAT010400710">
    <property type="protein sequence ID" value="CAH8366873.1"/>
    <property type="molecule type" value="Genomic_DNA"/>
</dbReference>
<protein>
    <recommendedName>
        <fullName evidence="6">MADS-box domain-containing protein</fullName>
    </recommendedName>
</protein>
<dbReference type="PROSITE" id="PS50066">
    <property type="entry name" value="MADS_BOX_2"/>
    <property type="match status" value="1"/>
</dbReference>
<evidence type="ECO:0000256" key="5">
    <source>
        <dbReference type="ARBA" id="ARBA00023242"/>
    </source>
</evidence>
<accession>A0ABC8L099</accession>
<feature type="domain" description="MADS-box" evidence="6">
    <location>
        <begin position="3"/>
        <end position="63"/>
    </location>
</feature>
<comment type="subcellular location">
    <subcellularLocation>
        <location evidence="1">Nucleus</location>
    </subcellularLocation>
</comment>
<organism evidence="7 8">
    <name type="scientific">Eruca vesicaria subsp. sativa</name>
    <name type="common">Garden rocket</name>
    <name type="synonym">Eruca sativa</name>
    <dbReference type="NCBI Taxonomy" id="29727"/>
    <lineage>
        <taxon>Eukaryota</taxon>
        <taxon>Viridiplantae</taxon>
        <taxon>Streptophyta</taxon>
        <taxon>Embryophyta</taxon>
        <taxon>Tracheophyta</taxon>
        <taxon>Spermatophyta</taxon>
        <taxon>Magnoliopsida</taxon>
        <taxon>eudicotyledons</taxon>
        <taxon>Gunneridae</taxon>
        <taxon>Pentapetalae</taxon>
        <taxon>rosids</taxon>
        <taxon>malvids</taxon>
        <taxon>Brassicales</taxon>
        <taxon>Brassicaceae</taxon>
        <taxon>Brassiceae</taxon>
        <taxon>Eruca</taxon>
    </lineage>
</organism>
<proteinExistence type="predicted"/>
<dbReference type="Proteomes" id="UP001642260">
    <property type="component" value="Unassembled WGS sequence"/>
</dbReference>
<dbReference type="InterPro" id="IPR002100">
    <property type="entry name" value="TF_MADSbox"/>
</dbReference>
<gene>
    <name evidence="7" type="ORF">ERUC_LOCUS30688</name>
</gene>
<keyword evidence="2" id="KW-0805">Transcription regulation</keyword>
<sequence length="137" mass="15943">MTMTKTTKKTCKSKLSVRKDTLYKARAKTVHKKAYELSKLCGVDVCIICYDREGNLVETSSDEAKVKAMAEQFSRLSEQEWNKKSTNLSLFLNKKMMEEKKASLKANDNKFSKIIDRKISILDYEKDEMMQNIKIKR</sequence>
<keyword evidence="5" id="KW-0539">Nucleus</keyword>
<keyword evidence="3" id="KW-0238">DNA-binding</keyword>
<dbReference type="GO" id="GO:0005634">
    <property type="term" value="C:nucleus"/>
    <property type="evidence" value="ECO:0007669"/>
    <property type="project" value="UniProtKB-SubCell"/>
</dbReference>
<keyword evidence="8" id="KW-1185">Reference proteome</keyword>
<evidence type="ECO:0000256" key="1">
    <source>
        <dbReference type="ARBA" id="ARBA00004123"/>
    </source>
</evidence>
<dbReference type="SUPFAM" id="SSF55455">
    <property type="entry name" value="SRF-like"/>
    <property type="match status" value="1"/>
</dbReference>
<name>A0ABC8L099_ERUVS</name>